<dbReference type="GO" id="GO:0016020">
    <property type="term" value="C:membrane"/>
    <property type="evidence" value="ECO:0007669"/>
    <property type="project" value="GOC"/>
</dbReference>
<dbReference type="KEGG" id="haz:A9404_00765"/>
<evidence type="ECO:0000256" key="10">
    <source>
        <dbReference type="ARBA" id="ARBA00048975"/>
    </source>
</evidence>
<sequence>MTDAAALDPNCLFFAAGEASGDHYAAAIYRMLHERRPELRALGLGGAESRAAGIETCVDLKTVSVMGLVEVLAHYGRLRRAMNALIDALDTHRPALVIAIDFQEFNQRLARAARARGIPVLFFVAPQVWAWRPKRARRFGEVADHLAVLFDFEVPLFARYGLPTTHVGHPLRDLIEPELQRPEDPQSRTVPRNQARQALGLDTTGTLIGLLPGSRRSEIGRLLPLMLATADRLLDRHPDWRFALPRAASLDVDWFAAQIEHAHPSERLRRALSLIDGNARRVMTASDTLCIASGTATLEAALIGTPMVITYRTNPLTYFIARHLVHIERVGLPNIMLGRNAVPELIQGAATADHLSDAVTQITMDSSTRVAQIEDLKTVRQHLGDPGALRKLADLAETLLAGANRGDQRPAEPVRR</sequence>
<evidence type="ECO:0000256" key="8">
    <source>
        <dbReference type="ARBA" id="ARBA00022679"/>
    </source>
</evidence>
<evidence type="ECO:0000313" key="13">
    <source>
        <dbReference type="Proteomes" id="UP000078596"/>
    </source>
</evidence>
<dbReference type="UniPathway" id="UPA00973"/>
<comment type="catalytic activity">
    <reaction evidence="10 11">
        <text>a lipid X + a UDP-2-N,3-O-bis[(3R)-3-hydroxyacyl]-alpha-D-glucosamine = a lipid A disaccharide + UDP + H(+)</text>
        <dbReference type="Rhea" id="RHEA:67828"/>
        <dbReference type="ChEBI" id="CHEBI:15378"/>
        <dbReference type="ChEBI" id="CHEBI:58223"/>
        <dbReference type="ChEBI" id="CHEBI:137748"/>
        <dbReference type="ChEBI" id="CHEBI:176338"/>
        <dbReference type="ChEBI" id="CHEBI:176343"/>
        <dbReference type="EC" id="2.4.1.182"/>
    </reaction>
</comment>
<comment type="pathway">
    <text evidence="11">Bacterial outer membrane biogenesis; LPS lipid A biosynthesis.</text>
</comment>
<evidence type="ECO:0000256" key="6">
    <source>
        <dbReference type="ARBA" id="ARBA00022556"/>
    </source>
</evidence>
<dbReference type="EC" id="2.4.1.182" evidence="3 11"/>
<proteinExistence type="inferred from homology"/>
<dbReference type="AlphaFoldDB" id="A0A191ZE11"/>
<dbReference type="InterPro" id="IPR003835">
    <property type="entry name" value="Glyco_trans_19"/>
</dbReference>
<evidence type="ECO:0000256" key="9">
    <source>
        <dbReference type="ARBA" id="ARBA00023098"/>
    </source>
</evidence>
<keyword evidence="8 11" id="KW-0808">Transferase</keyword>
<name>A0A191ZE11_9GAMM</name>
<dbReference type="PANTHER" id="PTHR30372">
    <property type="entry name" value="LIPID-A-DISACCHARIDE SYNTHASE"/>
    <property type="match status" value="1"/>
</dbReference>
<dbReference type="HAMAP" id="MF_00392">
    <property type="entry name" value="LpxB"/>
    <property type="match status" value="1"/>
</dbReference>
<evidence type="ECO:0000256" key="3">
    <source>
        <dbReference type="ARBA" id="ARBA00012687"/>
    </source>
</evidence>
<keyword evidence="5 11" id="KW-0444">Lipid biosynthesis</keyword>
<dbReference type="Pfam" id="PF02684">
    <property type="entry name" value="LpxB"/>
    <property type="match status" value="1"/>
</dbReference>
<evidence type="ECO:0000256" key="4">
    <source>
        <dbReference type="ARBA" id="ARBA00020902"/>
    </source>
</evidence>
<reference evidence="12 13" key="1">
    <citation type="submission" date="2016-06" db="EMBL/GenBank/DDBJ databases">
        <title>Insight into the functional genes involving in sulfur oxidation in Pearl River water.</title>
        <authorList>
            <person name="Luo J."/>
            <person name="Tan X."/>
            <person name="Lin W."/>
        </authorList>
    </citation>
    <scope>NUCLEOTIDE SEQUENCE [LARGE SCALE GENOMIC DNA]</scope>
    <source>
        <strain evidence="12 13">LS2</strain>
    </source>
</reference>
<dbReference type="Gene3D" id="3.40.50.2000">
    <property type="entry name" value="Glycogen Phosphorylase B"/>
    <property type="match status" value="1"/>
</dbReference>
<dbReference type="SUPFAM" id="SSF53756">
    <property type="entry name" value="UDP-Glycosyltransferase/glycogen phosphorylase"/>
    <property type="match status" value="1"/>
</dbReference>
<protein>
    <recommendedName>
        <fullName evidence="4 11">Lipid-A-disaccharide synthase</fullName>
        <ecNumber evidence="3 11">2.4.1.182</ecNumber>
    </recommendedName>
</protein>
<dbReference type="GO" id="GO:0005543">
    <property type="term" value="F:phospholipid binding"/>
    <property type="evidence" value="ECO:0007669"/>
    <property type="project" value="TreeGrafter"/>
</dbReference>
<dbReference type="PANTHER" id="PTHR30372:SF4">
    <property type="entry name" value="LIPID-A-DISACCHARIDE SYNTHASE, MITOCHONDRIAL-RELATED"/>
    <property type="match status" value="1"/>
</dbReference>
<evidence type="ECO:0000256" key="11">
    <source>
        <dbReference type="HAMAP-Rule" id="MF_00392"/>
    </source>
</evidence>
<accession>A0A191ZE11</accession>
<comment type="similarity">
    <text evidence="2 11">Belongs to the LpxB family.</text>
</comment>
<keyword evidence="7 11" id="KW-0328">Glycosyltransferase</keyword>
<evidence type="ECO:0000256" key="5">
    <source>
        <dbReference type="ARBA" id="ARBA00022516"/>
    </source>
</evidence>
<dbReference type="GO" id="GO:0009245">
    <property type="term" value="P:lipid A biosynthetic process"/>
    <property type="evidence" value="ECO:0007669"/>
    <property type="project" value="UniProtKB-UniRule"/>
</dbReference>
<gene>
    <name evidence="11" type="primary">lpxB</name>
    <name evidence="12" type="ORF">A9404_00765</name>
</gene>
<dbReference type="STRING" id="1860122.A9404_00765"/>
<dbReference type="RefSeq" id="WP_066097771.1">
    <property type="nucleotide sequence ID" value="NZ_CP016027.1"/>
</dbReference>
<keyword evidence="13" id="KW-1185">Reference proteome</keyword>
<organism evidence="12 13">
    <name type="scientific">Halothiobacillus diazotrophicus</name>
    <dbReference type="NCBI Taxonomy" id="1860122"/>
    <lineage>
        <taxon>Bacteria</taxon>
        <taxon>Pseudomonadati</taxon>
        <taxon>Pseudomonadota</taxon>
        <taxon>Gammaproteobacteria</taxon>
        <taxon>Chromatiales</taxon>
        <taxon>Halothiobacillaceae</taxon>
        <taxon>Halothiobacillus</taxon>
    </lineage>
</organism>
<evidence type="ECO:0000256" key="2">
    <source>
        <dbReference type="ARBA" id="ARBA00007868"/>
    </source>
</evidence>
<comment type="function">
    <text evidence="1 11">Condensation of UDP-2,3-diacylglucosamine and 2,3-diacylglucosamine-1-phosphate to form lipid A disaccharide, a precursor of lipid A, a phosphorylated glycolipid that anchors the lipopolysaccharide to the outer membrane of the cell.</text>
</comment>
<evidence type="ECO:0000313" key="12">
    <source>
        <dbReference type="EMBL" id="ANJ66105.1"/>
    </source>
</evidence>
<dbReference type="GO" id="GO:0008915">
    <property type="term" value="F:lipid-A-disaccharide synthase activity"/>
    <property type="evidence" value="ECO:0007669"/>
    <property type="project" value="UniProtKB-UniRule"/>
</dbReference>
<keyword evidence="6 11" id="KW-0441">Lipid A biosynthesis</keyword>
<dbReference type="NCBIfam" id="TIGR00215">
    <property type="entry name" value="lpxB"/>
    <property type="match status" value="1"/>
</dbReference>
<keyword evidence="9 11" id="KW-0443">Lipid metabolism</keyword>
<evidence type="ECO:0000256" key="1">
    <source>
        <dbReference type="ARBA" id="ARBA00002056"/>
    </source>
</evidence>
<evidence type="ECO:0000256" key="7">
    <source>
        <dbReference type="ARBA" id="ARBA00022676"/>
    </source>
</evidence>
<dbReference type="Proteomes" id="UP000078596">
    <property type="component" value="Chromosome"/>
</dbReference>
<dbReference type="EMBL" id="CP016027">
    <property type="protein sequence ID" value="ANJ66105.1"/>
    <property type="molecule type" value="Genomic_DNA"/>
</dbReference>